<name>A0A177ANP9_9BILA</name>
<evidence type="ECO:0000313" key="3">
    <source>
        <dbReference type="Proteomes" id="UP000078046"/>
    </source>
</evidence>
<gene>
    <name evidence="2" type="ORF">A3Q56_08614</name>
</gene>
<keyword evidence="3" id="KW-1185">Reference proteome</keyword>
<dbReference type="OrthoDB" id="10253204at2759"/>
<sequence length="92" mass="10936">KKTFRNFCLKVCLFLIIRIFPSTLEYKKTSYKERKDSRFNTVLHPIIFYVSYVKYMRFAFIGIFVVPIQFIILPLAALRVVFDAVIVEGEMM</sequence>
<evidence type="ECO:0000256" key="1">
    <source>
        <dbReference type="SAM" id="Phobius"/>
    </source>
</evidence>
<protein>
    <submittedName>
        <fullName evidence="2">Uncharacterized protein</fullName>
    </submittedName>
</protein>
<dbReference type="EMBL" id="LWCA01002824">
    <property type="protein sequence ID" value="OAF63679.1"/>
    <property type="molecule type" value="Genomic_DNA"/>
</dbReference>
<evidence type="ECO:0000313" key="2">
    <source>
        <dbReference type="EMBL" id="OAF63679.1"/>
    </source>
</evidence>
<organism evidence="2 3">
    <name type="scientific">Intoshia linei</name>
    <dbReference type="NCBI Taxonomy" id="1819745"/>
    <lineage>
        <taxon>Eukaryota</taxon>
        <taxon>Metazoa</taxon>
        <taxon>Spiralia</taxon>
        <taxon>Lophotrochozoa</taxon>
        <taxon>Mesozoa</taxon>
        <taxon>Orthonectida</taxon>
        <taxon>Rhopaluridae</taxon>
        <taxon>Intoshia</taxon>
    </lineage>
</organism>
<reference evidence="2 3" key="1">
    <citation type="submission" date="2016-04" db="EMBL/GenBank/DDBJ databases">
        <title>The genome of Intoshia linei affirms orthonectids as highly simplified spiralians.</title>
        <authorList>
            <person name="Mikhailov K.V."/>
            <person name="Slusarev G.S."/>
            <person name="Nikitin M.A."/>
            <person name="Logacheva M.D."/>
            <person name="Penin A."/>
            <person name="Aleoshin V."/>
            <person name="Panchin Y.V."/>
        </authorList>
    </citation>
    <scope>NUCLEOTIDE SEQUENCE [LARGE SCALE GENOMIC DNA]</scope>
    <source>
        <strain evidence="2">Intl2013</strain>
        <tissue evidence="2">Whole animal</tissue>
    </source>
</reference>
<proteinExistence type="predicted"/>
<feature type="non-terminal residue" evidence="2">
    <location>
        <position position="1"/>
    </location>
</feature>
<comment type="caution">
    <text evidence="2">The sequence shown here is derived from an EMBL/GenBank/DDBJ whole genome shotgun (WGS) entry which is preliminary data.</text>
</comment>
<keyword evidence="1" id="KW-0812">Transmembrane</keyword>
<keyword evidence="1" id="KW-1133">Transmembrane helix</keyword>
<dbReference type="Proteomes" id="UP000078046">
    <property type="component" value="Unassembled WGS sequence"/>
</dbReference>
<feature type="transmembrane region" description="Helical" evidence="1">
    <location>
        <begin position="58"/>
        <end position="82"/>
    </location>
</feature>
<accession>A0A177ANP9</accession>
<dbReference type="AlphaFoldDB" id="A0A177ANP9"/>
<keyword evidence="1" id="KW-0472">Membrane</keyword>